<reference evidence="2" key="1">
    <citation type="submission" date="2019-11" db="EMBL/GenBank/DDBJ databases">
        <authorList>
            <person name="Feng L."/>
        </authorList>
    </citation>
    <scope>NUCLEOTIDE SEQUENCE</scope>
    <source>
        <strain evidence="2">CbolteaeLFYP116</strain>
    </source>
</reference>
<protein>
    <recommendedName>
        <fullName evidence="3">DUF340 domain-containing protein</fullName>
    </recommendedName>
</protein>
<accession>A0A6N2XSN5</accession>
<evidence type="ECO:0008006" key="3">
    <source>
        <dbReference type="Google" id="ProtNLM"/>
    </source>
</evidence>
<evidence type="ECO:0000313" key="2">
    <source>
        <dbReference type="EMBL" id="VYT57501.1"/>
    </source>
</evidence>
<evidence type="ECO:0000256" key="1">
    <source>
        <dbReference type="SAM" id="Phobius"/>
    </source>
</evidence>
<keyword evidence="1" id="KW-0812">Transmembrane</keyword>
<keyword evidence="1" id="KW-0472">Membrane</keyword>
<feature type="transmembrane region" description="Helical" evidence="1">
    <location>
        <begin position="122"/>
        <end position="143"/>
    </location>
</feature>
<feature type="transmembrane region" description="Helical" evidence="1">
    <location>
        <begin position="93"/>
        <end position="110"/>
    </location>
</feature>
<dbReference type="GeneID" id="23111320"/>
<dbReference type="EMBL" id="CACRTF010000032">
    <property type="protein sequence ID" value="VYT57501.1"/>
    <property type="molecule type" value="Genomic_DNA"/>
</dbReference>
<sequence length="153" mass="16326">MVKKYCIQQAGLLCLVAVIMILTNIIGYQMPLSDSIAGILVLCAIALFGLSLSKFMSRFIKLPSMMYVSLTGLLLACPLSPVKDIIIQVTSQVAFMAPATALGAFAGISLGKDLKNFVKMGWKMVVITLLVMAGTFIFSAFVADLVLRATGAI</sequence>
<gene>
    <name evidence="2" type="ORF">CBLFYP116_00563</name>
</gene>
<proteinExistence type="predicted"/>
<name>A0A6N2XSN5_9FIRM</name>
<dbReference type="RefSeq" id="WP_002573883.1">
    <property type="nucleotide sequence ID" value="NZ_BAABXO010000001.1"/>
</dbReference>
<feature type="transmembrane region" description="Helical" evidence="1">
    <location>
        <begin position="64"/>
        <end position="81"/>
    </location>
</feature>
<keyword evidence="1" id="KW-1133">Transmembrane helix</keyword>
<feature type="transmembrane region" description="Helical" evidence="1">
    <location>
        <begin position="12"/>
        <end position="30"/>
    </location>
</feature>
<feature type="transmembrane region" description="Helical" evidence="1">
    <location>
        <begin position="36"/>
        <end position="52"/>
    </location>
</feature>
<organism evidence="2">
    <name type="scientific">Enterocloster bolteae</name>
    <dbReference type="NCBI Taxonomy" id="208479"/>
    <lineage>
        <taxon>Bacteria</taxon>
        <taxon>Bacillati</taxon>
        <taxon>Bacillota</taxon>
        <taxon>Clostridia</taxon>
        <taxon>Lachnospirales</taxon>
        <taxon>Lachnospiraceae</taxon>
        <taxon>Enterocloster</taxon>
    </lineage>
</organism>
<dbReference type="AlphaFoldDB" id="A0A6N2XSN5"/>